<dbReference type="Proteomes" id="UP000011064">
    <property type="component" value="Unassembled WGS sequence"/>
</dbReference>
<reference evidence="3" key="1">
    <citation type="submission" date="2010-09" db="EMBL/GenBank/DDBJ databases">
        <title>The genome sequence of Geomyces destructans 20631-21.</title>
        <authorList>
            <consortium name="The Broad Institute Genome Sequencing Platform"/>
            <person name="Cuomo C.A."/>
            <person name="Blehert D.S."/>
            <person name="Lorch J.M."/>
            <person name="Young S.K."/>
            <person name="Zeng Q."/>
            <person name="Gargeya S."/>
            <person name="Fitzgerald M."/>
            <person name="Haas B."/>
            <person name="Abouelleil A."/>
            <person name="Alvarado L."/>
            <person name="Arachchi H.M."/>
            <person name="Berlin A."/>
            <person name="Brown A."/>
            <person name="Chapman S.B."/>
            <person name="Chen Z."/>
            <person name="Dunbar C."/>
            <person name="Freedman E."/>
            <person name="Gearin G."/>
            <person name="Gellesch M."/>
            <person name="Goldberg J."/>
            <person name="Griggs A."/>
            <person name="Gujja S."/>
            <person name="Heiman D."/>
            <person name="Howarth C."/>
            <person name="Larson L."/>
            <person name="Lui A."/>
            <person name="MacDonald P.J.P."/>
            <person name="Montmayeur A."/>
            <person name="Murphy C."/>
            <person name="Neiman D."/>
            <person name="Pearson M."/>
            <person name="Priest M."/>
            <person name="Roberts A."/>
            <person name="Saif S."/>
            <person name="Shea T."/>
            <person name="Shenoy N."/>
            <person name="Sisk P."/>
            <person name="Stolte C."/>
            <person name="Sykes S."/>
            <person name="Wortman J."/>
            <person name="Nusbaum C."/>
            <person name="Birren B."/>
        </authorList>
    </citation>
    <scope>NUCLEOTIDE SEQUENCE [LARGE SCALE GENOMIC DNA]</scope>
    <source>
        <strain evidence="3">ATCC MYA-4855 / 20631-21</strain>
    </source>
</reference>
<dbReference type="STRING" id="658429.L8GA90"/>
<feature type="domain" description="Serine-threonine/tyrosine-protein kinase catalytic" evidence="1">
    <location>
        <begin position="159"/>
        <end position="260"/>
    </location>
</feature>
<dbReference type="EMBL" id="GL573250">
    <property type="protein sequence ID" value="ELR10090.1"/>
    <property type="molecule type" value="Genomic_DNA"/>
</dbReference>
<dbReference type="SUPFAM" id="SSF56112">
    <property type="entry name" value="Protein kinase-like (PK-like)"/>
    <property type="match status" value="1"/>
</dbReference>
<dbReference type="InterPro" id="IPR011009">
    <property type="entry name" value="Kinase-like_dom_sf"/>
</dbReference>
<organism evidence="2 3">
    <name type="scientific">Pseudogymnoascus destructans (strain ATCC MYA-4855 / 20631-21)</name>
    <name type="common">Bat white-nose syndrome fungus</name>
    <name type="synonym">Geomyces destructans</name>
    <dbReference type="NCBI Taxonomy" id="658429"/>
    <lineage>
        <taxon>Eukaryota</taxon>
        <taxon>Fungi</taxon>
        <taxon>Dikarya</taxon>
        <taxon>Ascomycota</taxon>
        <taxon>Pezizomycotina</taxon>
        <taxon>Leotiomycetes</taxon>
        <taxon>Thelebolales</taxon>
        <taxon>Thelebolaceae</taxon>
        <taxon>Pseudogymnoascus</taxon>
    </lineage>
</organism>
<dbReference type="HOGENOM" id="CLU_048008_1_0_1"/>
<evidence type="ECO:0000313" key="2">
    <source>
        <dbReference type="EMBL" id="ELR10090.1"/>
    </source>
</evidence>
<name>L8GA90_PSED2</name>
<proteinExistence type="predicted"/>
<dbReference type="VEuPathDB" id="FungiDB:GMDG_04490"/>
<evidence type="ECO:0000259" key="1">
    <source>
        <dbReference type="Pfam" id="PF07714"/>
    </source>
</evidence>
<dbReference type="Gene3D" id="1.10.510.10">
    <property type="entry name" value="Transferase(Phosphotransferase) domain 1"/>
    <property type="match status" value="1"/>
</dbReference>
<keyword evidence="3" id="KW-1185">Reference proteome</keyword>
<dbReference type="Pfam" id="PF07714">
    <property type="entry name" value="PK_Tyr_Ser-Thr"/>
    <property type="match status" value="1"/>
</dbReference>
<protein>
    <recommendedName>
        <fullName evidence="1">Serine-threonine/tyrosine-protein kinase catalytic domain-containing protein</fullName>
    </recommendedName>
</protein>
<sequence length="335" mass="37528">MEKFAPSFDPVPAVETLKMEACRKYQQGIVRPLIIRGRPRHQGTSRHARERPSWLASLNLKKRKIIASQDRESERCRDIKDSLDNRETATKSGLRKLQVVKAAQSGASVLDCTVQFGSPWARFCEKFELNLGGYVPIVADLSPPYDLLMVKCLEGPDAAQRVRMLWRVRHQNFHNMVECFNFEGSHYAVFQHLPVTLDNIVYSPPYPTELELAAALAQIVKGLKYLASCQLKHGSLSCSSILVGTEGDIKIASQECCREMTCPGGGSSRDMVSLMNIATKLMQKSTYENGAGGAHDMERWPANCKAVDFLAKIQVARSFDELLDVSKSHYKLCYP</sequence>
<dbReference type="InterPro" id="IPR001245">
    <property type="entry name" value="Ser-Thr/Tyr_kinase_cat_dom"/>
</dbReference>
<gene>
    <name evidence="2" type="ORF">GMDG_04490</name>
</gene>
<dbReference type="InParanoid" id="L8GA90"/>
<dbReference type="OrthoDB" id="3429353at2759"/>
<dbReference type="GO" id="GO:0004672">
    <property type="term" value="F:protein kinase activity"/>
    <property type="evidence" value="ECO:0007669"/>
    <property type="project" value="InterPro"/>
</dbReference>
<accession>L8GA90</accession>
<evidence type="ECO:0000313" key="3">
    <source>
        <dbReference type="Proteomes" id="UP000011064"/>
    </source>
</evidence>
<dbReference type="AlphaFoldDB" id="L8GA90"/>